<proteinExistence type="predicted"/>
<dbReference type="VEuPathDB" id="GiardiaDB:GMRT_20795"/>
<evidence type="ECO:0000256" key="2">
    <source>
        <dbReference type="SAM" id="Phobius"/>
    </source>
</evidence>
<protein>
    <submittedName>
        <fullName evidence="3">Uncharacterized protein</fullName>
    </submittedName>
</protein>
<dbReference type="InterPro" id="IPR027417">
    <property type="entry name" value="P-loop_NTPase"/>
</dbReference>
<dbReference type="EMBL" id="VDLU01000001">
    <property type="protein sequence ID" value="TNJ29989.1"/>
    <property type="molecule type" value="Genomic_DNA"/>
</dbReference>
<organism evidence="3 4">
    <name type="scientific">Giardia muris</name>
    <dbReference type="NCBI Taxonomy" id="5742"/>
    <lineage>
        <taxon>Eukaryota</taxon>
        <taxon>Metamonada</taxon>
        <taxon>Diplomonadida</taxon>
        <taxon>Hexamitidae</taxon>
        <taxon>Giardiinae</taxon>
        <taxon>Giardia</taxon>
    </lineage>
</organism>
<comment type="caution">
    <text evidence="3">The sequence shown here is derived from an EMBL/GenBank/DDBJ whole genome shotgun (WGS) entry which is preliminary data.</text>
</comment>
<keyword evidence="2" id="KW-0472">Membrane</keyword>
<dbReference type="OrthoDB" id="10253069at2759"/>
<dbReference type="AlphaFoldDB" id="A0A4Z1TBT1"/>
<evidence type="ECO:0000313" key="4">
    <source>
        <dbReference type="Proteomes" id="UP000315496"/>
    </source>
</evidence>
<dbReference type="SUPFAM" id="SSF52540">
    <property type="entry name" value="P-loop containing nucleoside triphosphate hydrolases"/>
    <property type="match status" value="1"/>
</dbReference>
<evidence type="ECO:0000313" key="3">
    <source>
        <dbReference type="EMBL" id="TNJ29989.1"/>
    </source>
</evidence>
<feature type="transmembrane region" description="Helical" evidence="2">
    <location>
        <begin position="667"/>
        <end position="688"/>
    </location>
</feature>
<accession>A0A4Z1TBT1</accession>
<dbReference type="Proteomes" id="UP000315496">
    <property type="component" value="Chromosome 1"/>
</dbReference>
<feature type="transmembrane region" description="Helical" evidence="2">
    <location>
        <begin position="584"/>
        <end position="611"/>
    </location>
</feature>
<keyword evidence="2" id="KW-0812">Transmembrane</keyword>
<name>A0A4Z1TBT1_GIAMU</name>
<evidence type="ECO:0000256" key="1">
    <source>
        <dbReference type="SAM" id="MobiDB-lite"/>
    </source>
</evidence>
<keyword evidence="2" id="KW-1133">Transmembrane helix</keyword>
<feature type="region of interest" description="Disordered" evidence="1">
    <location>
        <begin position="402"/>
        <end position="429"/>
    </location>
</feature>
<gene>
    <name evidence="3" type="ORF">GMRT_20795</name>
</gene>
<reference evidence="3 4" key="1">
    <citation type="submission" date="2019-05" db="EMBL/GenBank/DDBJ databases">
        <title>The compact genome of Giardia muris reveals important steps in the evolution of intestinal protozoan parasites.</title>
        <authorList>
            <person name="Xu F."/>
            <person name="Jimenez-Gonzalez A."/>
            <person name="Einarsson E."/>
            <person name="Astvaldsson A."/>
            <person name="Peirasmaki D."/>
            <person name="Eckmann L."/>
            <person name="Andersson J.O."/>
            <person name="Svard S.G."/>
            <person name="Jerlstrom-Hultqvist J."/>
        </authorList>
    </citation>
    <scope>NUCLEOTIDE SEQUENCE [LARGE SCALE GENOMIC DNA]</scope>
    <source>
        <strain evidence="3 4">Roberts-Thomson</strain>
    </source>
</reference>
<keyword evidence="4" id="KW-1185">Reference proteome</keyword>
<sequence>MQDDGGIEVAILTQAALADATERYISPICKRLSLPMSRLPNSRPVILVLGEELSGKSSLISYIADTDLRAASMCLNVFLPGQDTGHKDMDILDLLCPSLAHIFRSTALPVSLLNIQTFASYSASGFGLMTTLRASVSTPATSDGIQLGKSLFYSFVDPAAQGGSVLVETTRDTLGEIPTQHLTSSTCPFIFIEVPYYHSNVRDLTLRGSHAAGLAASSKVGKGGQPFNHAEKKALDAVVAVLLEQADVILVTTSCNAEQGSEGFSGSTLNTLAHISLHDQLFAKTHVVLTKADSIAKKPVYVHAIQECAAQLTILSPYRRFPILTVHIPRYSELRLAEEHNRNARLKHSICQTMQQLEASSVQLVDKTNMVIGVINLGSTLAADPDLELGSSLLGRSTRQLRSSSASANPGSIIVDSGIHTRESPRRRSCSNVCEGSQALRLTGKPSFVANASTSRDAQAMMLTSLQDSGLVASLRNSQQVVIDLAARLMGQCGAALRFMNPDLIGEQPGKSRFQPHNDSEREPQHRAAGYLMSMTDTLMEQLGGSIIQVRDITIVETLRRIELIMQRLRDYTRISRRTNAYNWMIFLSRVILVVGAIVLTFLLLLAGGFFEPDFLQSRCYVHHLARAINHREEVFEGSPLERAICVLFYEGGIFWLRTRIQNIRTTILLCSLVPLLLLVAVLLRYAYKAAPLPHAELQRIALEARAVLSPLQQNLAALKN</sequence>